<sequence length="329" mass="37028">MNPKLFKKRLIALYSCWRKQRRDLWGNADVLVICTDSPGNPTRPISSMFFSWLMGHDFPDTVAVFTTNEIYFICGRKKLLSMVRTLESPAMEAVNARVVVHVKSKDENGLEFMDGIIRGMKVAYDAKADCNNTRPLVVGYMSGESPKSKLLWSCFNNLNPKEFRSAHVIGFSRLLNHDQDVRYSGDSTDRKDLELFEESISSYKVSGSHHQDCPQIQMQSLPDTLEQMLASTPERGEEAPREANGKKLQLEIGDGNPPGSLQDKGEKSLHPEEVEGSSWEDGSVSDEEDEWVLVEDGGKEECMGKRNKVYFFGNFDTECCTGNGICKTN</sequence>
<gene>
    <name evidence="4" type="ORF">C3L33_17916</name>
</gene>
<comment type="subcellular location">
    <subcellularLocation>
        <location evidence="1">Nucleus</location>
    </subcellularLocation>
    <subcellularLocation>
        <location evidence="1">Chromosome</location>
    </subcellularLocation>
</comment>
<organism evidence="4 5">
    <name type="scientific">Rhododendron williamsianum</name>
    <dbReference type="NCBI Taxonomy" id="262921"/>
    <lineage>
        <taxon>Eukaryota</taxon>
        <taxon>Viridiplantae</taxon>
        <taxon>Streptophyta</taxon>
        <taxon>Embryophyta</taxon>
        <taxon>Tracheophyta</taxon>
        <taxon>Spermatophyta</taxon>
        <taxon>Magnoliopsida</taxon>
        <taxon>eudicotyledons</taxon>
        <taxon>Gunneridae</taxon>
        <taxon>Pentapetalae</taxon>
        <taxon>asterids</taxon>
        <taxon>Ericales</taxon>
        <taxon>Ericaceae</taxon>
        <taxon>Ericoideae</taxon>
        <taxon>Rhodoreae</taxon>
        <taxon>Rhododendron</taxon>
    </lineage>
</organism>
<keyword evidence="1" id="KW-0227">DNA damage</keyword>
<keyword evidence="1" id="KW-0158">Chromosome</keyword>
<keyword evidence="5" id="KW-1185">Reference proteome</keyword>
<keyword evidence="1" id="KW-0234">DNA repair</keyword>
<evidence type="ECO:0000259" key="3">
    <source>
        <dbReference type="SMART" id="SM01285"/>
    </source>
</evidence>
<comment type="similarity">
    <text evidence="1">Belongs to the peptidase M24 family. SPT16 subfamily.</text>
</comment>
<evidence type="ECO:0000313" key="5">
    <source>
        <dbReference type="Proteomes" id="UP000428333"/>
    </source>
</evidence>
<dbReference type="EMBL" id="QEFC01003082">
    <property type="protein sequence ID" value="KAE9450171.1"/>
    <property type="molecule type" value="Genomic_DNA"/>
</dbReference>
<dbReference type="InterPro" id="IPR029149">
    <property type="entry name" value="Creatin/AminoP/Spt16_N"/>
</dbReference>
<accession>A0A6A4L2Y6</accession>
<feature type="region of interest" description="Disordered" evidence="2">
    <location>
        <begin position="232"/>
        <end position="289"/>
    </location>
</feature>
<feature type="compositionally biased region" description="Basic and acidic residues" evidence="2">
    <location>
        <begin position="234"/>
        <end position="249"/>
    </location>
</feature>
<dbReference type="GO" id="GO:0006281">
    <property type="term" value="P:DNA repair"/>
    <property type="evidence" value="ECO:0007669"/>
    <property type="project" value="UniProtKB-UniRule"/>
</dbReference>
<keyword evidence="1" id="KW-0804">Transcription</keyword>
<keyword evidence="1" id="KW-0235">DNA replication</keyword>
<feature type="non-terminal residue" evidence="4">
    <location>
        <position position="1"/>
    </location>
</feature>
<dbReference type="OrthoDB" id="1301824at2759"/>
<dbReference type="SMART" id="SM01285">
    <property type="entry name" value="FACT-Spt16_Nlob"/>
    <property type="match status" value="1"/>
</dbReference>
<evidence type="ECO:0000313" key="4">
    <source>
        <dbReference type="EMBL" id="KAE9450171.1"/>
    </source>
</evidence>
<evidence type="ECO:0000256" key="2">
    <source>
        <dbReference type="SAM" id="MobiDB-lite"/>
    </source>
</evidence>
<evidence type="ECO:0000256" key="1">
    <source>
        <dbReference type="RuleBase" id="RU367052"/>
    </source>
</evidence>
<dbReference type="GO" id="GO:0031491">
    <property type="term" value="F:nucleosome binding"/>
    <property type="evidence" value="ECO:0007669"/>
    <property type="project" value="TreeGrafter"/>
</dbReference>
<dbReference type="Proteomes" id="UP000428333">
    <property type="component" value="Linkage Group LG11"/>
</dbReference>
<dbReference type="GO" id="GO:0006260">
    <property type="term" value="P:DNA replication"/>
    <property type="evidence" value="ECO:0007669"/>
    <property type="project" value="UniProtKB-KW"/>
</dbReference>
<keyword evidence="1" id="KW-0539">Nucleus</keyword>
<keyword evidence="1" id="KW-0805">Transcription regulation</keyword>
<dbReference type="InterPro" id="IPR040258">
    <property type="entry name" value="Spt16"/>
</dbReference>
<reference evidence="4 5" key="1">
    <citation type="journal article" date="2019" name="Genome Biol. Evol.">
        <title>The Rhododendron genome and chromosomal organization provide insight into shared whole-genome duplications across the heath family (Ericaceae).</title>
        <authorList>
            <person name="Soza V.L."/>
            <person name="Lindsley D."/>
            <person name="Waalkes A."/>
            <person name="Ramage E."/>
            <person name="Patwardhan R.P."/>
            <person name="Burton J.N."/>
            <person name="Adey A."/>
            <person name="Kumar A."/>
            <person name="Qiu R."/>
            <person name="Shendure J."/>
            <person name="Hall B."/>
        </authorList>
    </citation>
    <scope>NUCLEOTIDE SEQUENCE [LARGE SCALE GENOMIC DNA]</scope>
    <source>
        <strain evidence="4">RSF 1966-606</strain>
    </source>
</reference>
<proteinExistence type="inferred from homology"/>
<dbReference type="Gene3D" id="3.40.350.10">
    <property type="entry name" value="Creatinase/prolidase N-terminal domain"/>
    <property type="match status" value="1"/>
</dbReference>
<dbReference type="PANTHER" id="PTHR13980">
    <property type="entry name" value="CDC68 RELATED"/>
    <property type="match status" value="1"/>
</dbReference>
<dbReference type="GO" id="GO:0035101">
    <property type="term" value="C:FACT complex"/>
    <property type="evidence" value="ECO:0007669"/>
    <property type="project" value="UniProtKB-UniRule"/>
</dbReference>
<dbReference type="Pfam" id="PF14826">
    <property type="entry name" value="FACT-Spt16_Nlob"/>
    <property type="match status" value="1"/>
</dbReference>
<feature type="domain" description="FACT complex subunit SPT16 N-terminal lobe" evidence="3">
    <location>
        <begin position="1"/>
        <end position="169"/>
    </location>
</feature>
<feature type="compositionally biased region" description="Basic and acidic residues" evidence="2">
    <location>
        <begin position="263"/>
        <end position="273"/>
    </location>
</feature>
<dbReference type="PANTHER" id="PTHR13980:SF21">
    <property type="entry name" value="FACT COMPLEX SUBUNIT"/>
    <property type="match status" value="1"/>
</dbReference>
<dbReference type="AlphaFoldDB" id="A0A6A4L2Y6"/>
<comment type="subunit">
    <text evidence="1">Component of the FACT complex.</text>
</comment>
<protein>
    <recommendedName>
        <fullName evidence="1">FACT complex subunit</fullName>
    </recommendedName>
</protein>
<comment type="caution">
    <text evidence="4">The sequence shown here is derived from an EMBL/GenBank/DDBJ whole genome shotgun (WGS) entry which is preliminary data.</text>
</comment>
<comment type="function">
    <text evidence="1">Component of the FACT complex, a general chromatin factor that acts to reorganize nucleosomes. The FACT complex is involved in multiple processes that require DNA as a template such as mRNA elongation, DNA replication and DNA repair. During transcription elongation the FACT complex acts as a histone chaperone that both destabilizes and restores nucleosomal structure. It facilitates the passage of RNA polymerase II and transcription by promoting the dissociation of one histone H2A-H2B dimer from the nucleosome, then subsequently promotes the reestablishment of the nucleosome following the passage of RNA polymerase II.</text>
</comment>
<name>A0A6A4L2Y6_9ERIC</name>
<dbReference type="InterPro" id="IPR029148">
    <property type="entry name" value="FACT-SPT16_Nlobe"/>
</dbReference>
<dbReference type="GO" id="GO:0006368">
    <property type="term" value="P:transcription elongation by RNA polymerase II"/>
    <property type="evidence" value="ECO:0007669"/>
    <property type="project" value="TreeGrafter"/>
</dbReference>